<protein>
    <recommendedName>
        <fullName evidence="4">PknH-like extracellular domain-containing protein</fullName>
    </recommendedName>
</protein>
<feature type="chain" id="PRO_5038551196" description="PknH-like extracellular domain-containing protein" evidence="1">
    <location>
        <begin position="24"/>
        <end position="218"/>
    </location>
</feature>
<evidence type="ECO:0000313" key="3">
    <source>
        <dbReference type="Proteomes" id="UP000029713"/>
    </source>
</evidence>
<evidence type="ECO:0008006" key="4">
    <source>
        <dbReference type="Google" id="ProtNLM"/>
    </source>
</evidence>
<gene>
    <name evidence="2" type="ORF">IN07_21520</name>
</gene>
<dbReference type="Proteomes" id="UP000029713">
    <property type="component" value="Unassembled WGS sequence"/>
</dbReference>
<sequence>MTSRRLLPRATAAVLLLVAPVCAGCSSSEAVPAPQAATTAATPASPAELEALLVDDVPSGLPRVPDDELVPPAGEKTIDDVARYGQDAQREQEVLADYGYTRGWERFWRSEEELTSVFLDQFADPSGAVTYADDLARNDAEHYGGVLDRSPAGLPDDCVLLAQDDPAPQHRMAGPAVFAWCSAGVFTVAVAAVADTEEEARRELEAVTTAQLDRLPAG</sequence>
<dbReference type="AlphaFoldDB" id="A0A098Y274"/>
<keyword evidence="1" id="KW-0732">Signal</keyword>
<accession>A0A098Y274</accession>
<proteinExistence type="predicted"/>
<dbReference type="STRING" id="1522368.IN07_21520"/>
<dbReference type="EMBL" id="JPMX01000118">
    <property type="protein sequence ID" value="KGH44577.1"/>
    <property type="molecule type" value="Genomic_DNA"/>
</dbReference>
<organism evidence="2 3">
    <name type="scientific">Modestobacter caceresii</name>
    <dbReference type="NCBI Taxonomy" id="1522368"/>
    <lineage>
        <taxon>Bacteria</taxon>
        <taxon>Bacillati</taxon>
        <taxon>Actinomycetota</taxon>
        <taxon>Actinomycetes</taxon>
        <taxon>Geodermatophilales</taxon>
        <taxon>Geodermatophilaceae</taxon>
        <taxon>Modestobacter</taxon>
    </lineage>
</organism>
<feature type="signal peptide" evidence="1">
    <location>
        <begin position="1"/>
        <end position="23"/>
    </location>
</feature>
<evidence type="ECO:0000256" key="1">
    <source>
        <dbReference type="SAM" id="SignalP"/>
    </source>
</evidence>
<dbReference type="OrthoDB" id="5195009at2"/>
<dbReference type="RefSeq" id="WP_036339970.1">
    <property type="nucleotide sequence ID" value="NZ_JPMX01000118.1"/>
</dbReference>
<comment type="caution">
    <text evidence="2">The sequence shown here is derived from an EMBL/GenBank/DDBJ whole genome shotgun (WGS) entry which is preliminary data.</text>
</comment>
<reference evidence="2 3" key="1">
    <citation type="submission" date="2014-07" db="EMBL/GenBank/DDBJ databases">
        <title>Biosystematic studies on Modestobacter strains isolated from extreme hyper-arid desert soil and from historic building.</title>
        <authorList>
            <person name="Bukarasam K."/>
            <person name="Bull A."/>
            <person name="Girard G."/>
            <person name="van Wezel G."/>
            <person name="Goodfellow M."/>
        </authorList>
    </citation>
    <scope>NUCLEOTIDE SEQUENCE [LARGE SCALE GENOMIC DNA]</scope>
    <source>
        <strain evidence="2 3">KNN45-2b</strain>
    </source>
</reference>
<keyword evidence="3" id="KW-1185">Reference proteome</keyword>
<evidence type="ECO:0000313" key="2">
    <source>
        <dbReference type="EMBL" id="KGH44577.1"/>
    </source>
</evidence>
<name>A0A098Y274_9ACTN</name>